<dbReference type="PANTHER" id="PTHR23513">
    <property type="entry name" value="INTEGRAL MEMBRANE EFFLUX PROTEIN-RELATED"/>
    <property type="match status" value="1"/>
</dbReference>
<evidence type="ECO:0000256" key="6">
    <source>
        <dbReference type="ARBA" id="ARBA00023136"/>
    </source>
</evidence>
<reference evidence="9" key="1">
    <citation type="journal article" date="2024" name="Antonie Van Leeuwenhoek">
        <title>Bradyrhizobium ontarionense sp. nov., a novel bacterial symbiont isolated from Aeschynomene indica (Indian jointvetch), harbours photosynthesis, nitrogen fixation and nitrous oxide (N2O) reductase genes.</title>
        <authorList>
            <person name="Bromfield E.S.P."/>
            <person name="Cloutier S."/>
        </authorList>
    </citation>
    <scope>NUCLEOTIDE SEQUENCE</scope>
    <source>
        <strain evidence="9">A19</strain>
    </source>
</reference>
<organism evidence="9 10">
    <name type="scientific">Bradyrhizobium ontarionense</name>
    <dbReference type="NCBI Taxonomy" id="2898149"/>
    <lineage>
        <taxon>Bacteria</taxon>
        <taxon>Pseudomonadati</taxon>
        <taxon>Pseudomonadota</taxon>
        <taxon>Alphaproteobacteria</taxon>
        <taxon>Hyphomicrobiales</taxon>
        <taxon>Nitrobacteraceae</taxon>
        <taxon>Bradyrhizobium</taxon>
    </lineage>
</organism>
<dbReference type="InterPro" id="IPR010290">
    <property type="entry name" value="TM_effector"/>
</dbReference>
<feature type="transmembrane region" description="Helical" evidence="7">
    <location>
        <begin position="58"/>
        <end position="77"/>
    </location>
</feature>
<feature type="transmembrane region" description="Helical" evidence="7">
    <location>
        <begin position="21"/>
        <end position="46"/>
    </location>
</feature>
<dbReference type="InterPro" id="IPR020846">
    <property type="entry name" value="MFS_dom"/>
</dbReference>
<feature type="domain" description="Major facilitator superfamily (MFS) profile" evidence="8">
    <location>
        <begin position="21"/>
        <end position="408"/>
    </location>
</feature>
<dbReference type="PROSITE" id="PS50850">
    <property type="entry name" value="MFS"/>
    <property type="match status" value="1"/>
</dbReference>
<keyword evidence="10" id="KW-1185">Reference proteome</keyword>
<dbReference type="Gene3D" id="1.20.1250.20">
    <property type="entry name" value="MFS general substrate transporter like domains"/>
    <property type="match status" value="1"/>
</dbReference>
<feature type="transmembrane region" description="Helical" evidence="7">
    <location>
        <begin position="322"/>
        <end position="342"/>
    </location>
</feature>
<dbReference type="EMBL" id="CP088156">
    <property type="protein sequence ID" value="UFZ04933.1"/>
    <property type="molecule type" value="Genomic_DNA"/>
</dbReference>
<keyword evidence="4 7" id="KW-0812">Transmembrane</keyword>
<evidence type="ECO:0000313" key="9">
    <source>
        <dbReference type="EMBL" id="UFZ04933.1"/>
    </source>
</evidence>
<keyword evidence="3" id="KW-1003">Cell membrane</keyword>
<feature type="transmembrane region" description="Helical" evidence="7">
    <location>
        <begin position="295"/>
        <end position="316"/>
    </location>
</feature>
<feature type="transmembrane region" description="Helical" evidence="7">
    <location>
        <begin position="265"/>
        <end position="283"/>
    </location>
</feature>
<dbReference type="InterPro" id="IPR036259">
    <property type="entry name" value="MFS_trans_sf"/>
</dbReference>
<evidence type="ECO:0000256" key="7">
    <source>
        <dbReference type="SAM" id="Phobius"/>
    </source>
</evidence>
<name>A0ABY3RCB9_9BRAD</name>
<feature type="transmembrane region" description="Helical" evidence="7">
    <location>
        <begin position="380"/>
        <end position="403"/>
    </location>
</feature>
<dbReference type="PANTHER" id="PTHR23513:SF11">
    <property type="entry name" value="STAPHYLOFERRIN A TRANSPORTER"/>
    <property type="match status" value="1"/>
</dbReference>
<dbReference type="CDD" id="cd06173">
    <property type="entry name" value="MFS_MefA_like"/>
    <property type="match status" value="1"/>
</dbReference>
<gene>
    <name evidence="9" type="ORF">LQG66_01015</name>
</gene>
<sequence length="416" mass="43746">MIGKPLAAWCEPIARPFRYRVFTSIWLACLLSRFGSLVQIVGASWLMTSLAKSADMVALVQTAILMPTMLLSLVAGASADAWDRRGVMLISQYLGLSASVALALLAYADCIGPWTLLLLMFITGCGAALYQPAWQSSLSEQVPQSDLSAAISLDSLSLSLARTLGPPIGGVLLVAAGPAIAFLVNCATYVGLIAVLAFGLKERQPSQPGRERVLVAMTAGISHACSCRVIRTLLLRSAVFGLLGSATWALMPLVAQDLLRGNADLYGWLFGWWGAGAVLGALYGVPIRLRFSNELVLRVSSAGVGIGILLTASSQWEHVTMAAQIITGGCWVVAVSTLNVSIQASSPARIVGRVVAIFHTVLVGGLTVGSWISGLLANEFGLVFAMQLSGAFMTASLFLGWAVPLRPIIGSNADQA</sequence>
<dbReference type="SUPFAM" id="SSF103473">
    <property type="entry name" value="MFS general substrate transporter"/>
    <property type="match status" value="1"/>
</dbReference>
<dbReference type="RefSeq" id="WP_231322401.1">
    <property type="nucleotide sequence ID" value="NZ_CP088156.1"/>
</dbReference>
<dbReference type="Proteomes" id="UP001431010">
    <property type="component" value="Chromosome"/>
</dbReference>
<comment type="subcellular location">
    <subcellularLocation>
        <location evidence="1">Cell membrane</location>
        <topology evidence="1">Multi-pass membrane protein</topology>
    </subcellularLocation>
</comment>
<evidence type="ECO:0000256" key="1">
    <source>
        <dbReference type="ARBA" id="ARBA00004651"/>
    </source>
</evidence>
<feature type="transmembrane region" description="Helical" evidence="7">
    <location>
        <begin position="233"/>
        <end position="253"/>
    </location>
</feature>
<feature type="transmembrane region" description="Helical" evidence="7">
    <location>
        <begin position="354"/>
        <end position="374"/>
    </location>
</feature>
<keyword evidence="6 7" id="KW-0472">Membrane</keyword>
<keyword evidence="5 7" id="KW-1133">Transmembrane helix</keyword>
<feature type="transmembrane region" description="Helical" evidence="7">
    <location>
        <begin position="171"/>
        <end position="200"/>
    </location>
</feature>
<evidence type="ECO:0000259" key="8">
    <source>
        <dbReference type="PROSITE" id="PS50850"/>
    </source>
</evidence>
<protein>
    <submittedName>
        <fullName evidence="9">MFS transporter</fullName>
    </submittedName>
</protein>
<evidence type="ECO:0000256" key="2">
    <source>
        <dbReference type="ARBA" id="ARBA00022448"/>
    </source>
</evidence>
<evidence type="ECO:0000313" key="10">
    <source>
        <dbReference type="Proteomes" id="UP001431010"/>
    </source>
</evidence>
<accession>A0ABY3RCB9</accession>
<evidence type="ECO:0000256" key="5">
    <source>
        <dbReference type="ARBA" id="ARBA00022989"/>
    </source>
</evidence>
<dbReference type="Pfam" id="PF05977">
    <property type="entry name" value="MFS_3"/>
    <property type="match status" value="1"/>
</dbReference>
<keyword evidence="2" id="KW-0813">Transport</keyword>
<proteinExistence type="predicted"/>
<evidence type="ECO:0000256" key="3">
    <source>
        <dbReference type="ARBA" id="ARBA00022475"/>
    </source>
</evidence>
<evidence type="ECO:0000256" key="4">
    <source>
        <dbReference type="ARBA" id="ARBA00022692"/>
    </source>
</evidence>